<sequence length="128" mass="14042">MKSRNRREKHFLTCPSLAGSDESSHSFGDGLPYLNTCVSPVLTRLRETHLAQVLVFVSLVAIASADYDLAKSRQSAAKIPEKIAKLTAPSNQPGVKESRALSSWRIFLSPSASETITEFWKFLACSGE</sequence>
<name>A0A8X6IJD7_9ARAC</name>
<proteinExistence type="predicted"/>
<dbReference type="EMBL" id="BMAV01025876">
    <property type="protein sequence ID" value="GFS45520.1"/>
    <property type="molecule type" value="Genomic_DNA"/>
</dbReference>
<evidence type="ECO:0000313" key="1">
    <source>
        <dbReference type="EMBL" id="GFS45520.1"/>
    </source>
</evidence>
<accession>A0A8X6IJD7</accession>
<comment type="caution">
    <text evidence="1">The sequence shown here is derived from an EMBL/GenBank/DDBJ whole genome shotgun (WGS) entry which is preliminary data.</text>
</comment>
<gene>
    <name evidence="1" type="ORF">TNIN_429251</name>
</gene>
<organism evidence="1 2">
    <name type="scientific">Trichonephila inaurata madagascariensis</name>
    <dbReference type="NCBI Taxonomy" id="2747483"/>
    <lineage>
        <taxon>Eukaryota</taxon>
        <taxon>Metazoa</taxon>
        <taxon>Ecdysozoa</taxon>
        <taxon>Arthropoda</taxon>
        <taxon>Chelicerata</taxon>
        <taxon>Arachnida</taxon>
        <taxon>Araneae</taxon>
        <taxon>Araneomorphae</taxon>
        <taxon>Entelegynae</taxon>
        <taxon>Araneoidea</taxon>
        <taxon>Nephilidae</taxon>
        <taxon>Trichonephila</taxon>
        <taxon>Trichonephila inaurata</taxon>
    </lineage>
</organism>
<dbReference type="Proteomes" id="UP000886998">
    <property type="component" value="Unassembled WGS sequence"/>
</dbReference>
<reference evidence="1" key="1">
    <citation type="submission" date="2020-08" db="EMBL/GenBank/DDBJ databases">
        <title>Multicomponent nature underlies the extraordinary mechanical properties of spider dragline silk.</title>
        <authorList>
            <person name="Kono N."/>
            <person name="Nakamura H."/>
            <person name="Mori M."/>
            <person name="Yoshida Y."/>
            <person name="Ohtoshi R."/>
            <person name="Malay A.D."/>
            <person name="Moran D.A.P."/>
            <person name="Tomita M."/>
            <person name="Numata K."/>
            <person name="Arakawa K."/>
        </authorList>
    </citation>
    <scope>NUCLEOTIDE SEQUENCE</scope>
</reference>
<dbReference type="AlphaFoldDB" id="A0A8X6IJD7"/>
<evidence type="ECO:0000313" key="2">
    <source>
        <dbReference type="Proteomes" id="UP000886998"/>
    </source>
</evidence>
<protein>
    <submittedName>
        <fullName evidence="1">Uncharacterized protein</fullName>
    </submittedName>
</protein>
<keyword evidence="2" id="KW-1185">Reference proteome</keyword>